<proteinExistence type="predicted"/>
<keyword evidence="2" id="KW-1133">Transmembrane helix</keyword>
<dbReference type="Proteomes" id="UP001602245">
    <property type="component" value="Unassembled WGS sequence"/>
</dbReference>
<feature type="compositionally biased region" description="Low complexity" evidence="1">
    <location>
        <begin position="96"/>
        <end position="138"/>
    </location>
</feature>
<evidence type="ECO:0000313" key="5">
    <source>
        <dbReference type="Proteomes" id="UP001602245"/>
    </source>
</evidence>
<reference evidence="4 5" key="1">
    <citation type="submission" date="2024-10" db="EMBL/GenBank/DDBJ databases">
        <title>The Natural Products Discovery Center: Release of the First 8490 Sequenced Strains for Exploring Actinobacteria Biosynthetic Diversity.</title>
        <authorList>
            <person name="Kalkreuter E."/>
            <person name="Kautsar S.A."/>
            <person name="Yang D."/>
            <person name="Bader C.D."/>
            <person name="Teijaro C.N."/>
            <person name="Fluegel L."/>
            <person name="Davis C.M."/>
            <person name="Simpson J.R."/>
            <person name="Lauterbach L."/>
            <person name="Steele A.D."/>
            <person name="Gui C."/>
            <person name="Meng S."/>
            <person name="Li G."/>
            <person name="Viehrig K."/>
            <person name="Ye F."/>
            <person name="Su P."/>
            <person name="Kiefer A.F."/>
            <person name="Nichols A."/>
            <person name="Cepeda A.J."/>
            <person name="Yan W."/>
            <person name="Fan B."/>
            <person name="Jiang Y."/>
            <person name="Adhikari A."/>
            <person name="Zheng C.-J."/>
            <person name="Schuster L."/>
            <person name="Cowan T.M."/>
            <person name="Smanski M.J."/>
            <person name="Chevrette M.G."/>
            <person name="De Carvalho L.P.S."/>
            <person name="Shen B."/>
        </authorList>
    </citation>
    <scope>NUCLEOTIDE SEQUENCE [LARGE SCALE GENOMIC DNA]</scope>
    <source>
        <strain evidence="4 5">NPDC000087</strain>
    </source>
</reference>
<gene>
    <name evidence="4" type="ORF">ACFY35_41000</name>
</gene>
<keyword evidence="3" id="KW-0732">Signal</keyword>
<evidence type="ECO:0000256" key="1">
    <source>
        <dbReference type="SAM" id="MobiDB-lite"/>
    </source>
</evidence>
<accession>A0ABW6WRK7</accession>
<evidence type="ECO:0000256" key="2">
    <source>
        <dbReference type="SAM" id="Phobius"/>
    </source>
</evidence>
<feature type="chain" id="PRO_5045891408" evidence="3">
    <location>
        <begin position="25"/>
        <end position="310"/>
    </location>
</feature>
<organism evidence="4 5">
    <name type="scientific">Paractinoplanes globisporus</name>
    <dbReference type="NCBI Taxonomy" id="113565"/>
    <lineage>
        <taxon>Bacteria</taxon>
        <taxon>Bacillati</taxon>
        <taxon>Actinomycetota</taxon>
        <taxon>Actinomycetes</taxon>
        <taxon>Micromonosporales</taxon>
        <taxon>Micromonosporaceae</taxon>
        <taxon>Paractinoplanes</taxon>
    </lineage>
</organism>
<keyword evidence="2" id="KW-0812">Transmembrane</keyword>
<name>A0ABW6WRK7_9ACTN</name>
<feature type="transmembrane region" description="Helical" evidence="2">
    <location>
        <begin position="148"/>
        <end position="168"/>
    </location>
</feature>
<dbReference type="EMBL" id="JBIAZU010000008">
    <property type="protein sequence ID" value="MFF5295850.1"/>
    <property type="molecule type" value="Genomic_DNA"/>
</dbReference>
<feature type="region of interest" description="Disordered" evidence="1">
    <location>
        <begin position="29"/>
        <end position="138"/>
    </location>
</feature>
<evidence type="ECO:0000256" key="3">
    <source>
        <dbReference type="SAM" id="SignalP"/>
    </source>
</evidence>
<keyword evidence="2" id="KW-0472">Membrane</keyword>
<dbReference type="RefSeq" id="WP_026206640.1">
    <property type="nucleotide sequence ID" value="NZ_JBIAZU010000008.1"/>
</dbReference>
<feature type="signal peptide" evidence="3">
    <location>
        <begin position="1"/>
        <end position="24"/>
    </location>
</feature>
<sequence>MGLFAHARPIAAAFALATALTGLTACESGGDGTALPSKLPSIERSADRETTEATKSPEPTETTRSARPTRTTDAPATSPATTPTKTEPTKTEPTKTAEPTKTQPTTTEATTETTTKTTTEAAAPTATTPAPTPSEAAATTTTSGISTLGWFLIILLIGLAILVAVLLVNRSRRSAAWETEAVDLAAAGRNLIATRLPTVLSTRESADRALAWPPVRADLTEMAARWGQLSGRATDDYHRDSAGQVSVMTQDLVTAIDAENQALATGRDWRMLSPQVDEIVRTLDTALTAFVVPQPDPNATTGGGPDPYPA</sequence>
<keyword evidence="5" id="KW-1185">Reference proteome</keyword>
<feature type="compositionally biased region" description="Low complexity" evidence="1">
    <location>
        <begin position="57"/>
        <end position="86"/>
    </location>
</feature>
<evidence type="ECO:0000313" key="4">
    <source>
        <dbReference type="EMBL" id="MFF5295850.1"/>
    </source>
</evidence>
<comment type="caution">
    <text evidence="4">The sequence shown here is derived from an EMBL/GenBank/DDBJ whole genome shotgun (WGS) entry which is preliminary data.</text>
</comment>
<protein>
    <submittedName>
        <fullName evidence="4">Uncharacterized protein</fullName>
    </submittedName>
</protein>